<name>A0A1Q8CV57_9PSEU</name>
<organism evidence="1 2">
    <name type="scientific">Actinophytocola xanthii</name>
    <dbReference type="NCBI Taxonomy" id="1912961"/>
    <lineage>
        <taxon>Bacteria</taxon>
        <taxon>Bacillati</taxon>
        <taxon>Actinomycetota</taxon>
        <taxon>Actinomycetes</taxon>
        <taxon>Pseudonocardiales</taxon>
        <taxon>Pseudonocardiaceae</taxon>
    </lineage>
</organism>
<dbReference type="Proteomes" id="UP000185596">
    <property type="component" value="Unassembled WGS sequence"/>
</dbReference>
<reference evidence="1 2" key="1">
    <citation type="submission" date="2016-12" db="EMBL/GenBank/DDBJ databases">
        <title>The draft genome sequence of Actinophytocola sp. 11-183.</title>
        <authorList>
            <person name="Wang W."/>
            <person name="Yuan L."/>
        </authorList>
    </citation>
    <scope>NUCLEOTIDE SEQUENCE [LARGE SCALE GENOMIC DNA]</scope>
    <source>
        <strain evidence="1 2">11-183</strain>
    </source>
</reference>
<protein>
    <recommendedName>
        <fullName evidence="3">GNAT family N-acetyltransferase</fullName>
    </recommendedName>
</protein>
<evidence type="ECO:0000313" key="2">
    <source>
        <dbReference type="Proteomes" id="UP000185596"/>
    </source>
</evidence>
<accession>A0A1Q8CV57</accession>
<dbReference type="Gene3D" id="3.40.630.30">
    <property type="match status" value="1"/>
</dbReference>
<dbReference type="SUPFAM" id="SSF55729">
    <property type="entry name" value="Acyl-CoA N-acyltransferases (Nat)"/>
    <property type="match status" value="1"/>
</dbReference>
<evidence type="ECO:0008006" key="3">
    <source>
        <dbReference type="Google" id="ProtNLM"/>
    </source>
</evidence>
<dbReference type="InterPro" id="IPR016181">
    <property type="entry name" value="Acyl_CoA_acyltransferase"/>
</dbReference>
<gene>
    <name evidence="1" type="ORF">BU204_06485</name>
</gene>
<evidence type="ECO:0000313" key="1">
    <source>
        <dbReference type="EMBL" id="OLF18214.1"/>
    </source>
</evidence>
<comment type="caution">
    <text evidence="1">The sequence shown here is derived from an EMBL/GenBank/DDBJ whole genome shotgun (WGS) entry which is preliminary data.</text>
</comment>
<dbReference type="EMBL" id="MSIE01000008">
    <property type="protein sequence ID" value="OLF18214.1"/>
    <property type="molecule type" value="Genomic_DNA"/>
</dbReference>
<proteinExistence type="predicted"/>
<keyword evidence="2" id="KW-1185">Reference proteome</keyword>
<sequence>MTRGWLLRQAEPDDLDTVLEILGQRVAWLRRRGSDQWSTFPRWPAKLKASISRGETWIAESREHEPVGTITVFTSGDTDFWSPDELAIPALYLAKLATLPPDAGAPDVVHGLGQLILEWTVDYAARAHLAVVRLDVWRTAHALHRWYELHGWTKVRTIELPHRKSGTLFERPASP</sequence>
<dbReference type="AlphaFoldDB" id="A0A1Q8CV57"/>